<dbReference type="EMBL" id="JAMKFB020000010">
    <property type="protein sequence ID" value="KAL0183122.1"/>
    <property type="molecule type" value="Genomic_DNA"/>
</dbReference>
<feature type="compositionally biased region" description="Basic and acidic residues" evidence="1">
    <location>
        <begin position="24"/>
        <end position="33"/>
    </location>
</feature>
<sequence>GGGLIDVAPVVPPDVFLNLRYSKENSSDLENRSPAESNADPNPEGRRFINVIDLTDDLLIQNLPLSPPSSAKLHLLAASVVNPTHNPDLSSAPDNTEYFTDSPAGEIP</sequence>
<name>A0ABD0QAA3_CIRMR</name>
<feature type="region of interest" description="Disordered" evidence="1">
    <location>
        <begin position="82"/>
        <end position="108"/>
    </location>
</feature>
<protein>
    <submittedName>
        <fullName evidence="2">Uncharacterized protein</fullName>
    </submittedName>
</protein>
<dbReference type="PANTHER" id="PTHR14492:SF4">
    <property type="entry name" value="CILIOGENESIS AND PLANAR POLARITY EFFECTOR 1"/>
    <property type="match status" value="1"/>
</dbReference>
<evidence type="ECO:0000256" key="1">
    <source>
        <dbReference type="SAM" id="MobiDB-lite"/>
    </source>
</evidence>
<feature type="region of interest" description="Disordered" evidence="1">
    <location>
        <begin position="24"/>
        <end position="45"/>
    </location>
</feature>
<proteinExistence type="predicted"/>
<keyword evidence="3" id="KW-1185">Reference proteome</keyword>
<dbReference type="Proteomes" id="UP001529510">
    <property type="component" value="Unassembled WGS sequence"/>
</dbReference>
<feature type="compositionally biased region" description="Polar residues" evidence="1">
    <location>
        <begin position="82"/>
        <end position="99"/>
    </location>
</feature>
<dbReference type="PANTHER" id="PTHR14492">
    <property type="entry name" value="JBTS17"/>
    <property type="match status" value="1"/>
</dbReference>
<organism evidence="2 3">
    <name type="scientific">Cirrhinus mrigala</name>
    <name type="common">Mrigala</name>
    <dbReference type="NCBI Taxonomy" id="683832"/>
    <lineage>
        <taxon>Eukaryota</taxon>
        <taxon>Metazoa</taxon>
        <taxon>Chordata</taxon>
        <taxon>Craniata</taxon>
        <taxon>Vertebrata</taxon>
        <taxon>Euteleostomi</taxon>
        <taxon>Actinopterygii</taxon>
        <taxon>Neopterygii</taxon>
        <taxon>Teleostei</taxon>
        <taxon>Ostariophysi</taxon>
        <taxon>Cypriniformes</taxon>
        <taxon>Cyprinidae</taxon>
        <taxon>Labeoninae</taxon>
        <taxon>Labeonini</taxon>
        <taxon>Cirrhinus</taxon>
    </lineage>
</organism>
<accession>A0ABD0QAA3</accession>
<gene>
    <name evidence="2" type="ORF">M9458_022497</name>
</gene>
<evidence type="ECO:0000313" key="2">
    <source>
        <dbReference type="EMBL" id="KAL0183122.1"/>
    </source>
</evidence>
<dbReference type="InterPro" id="IPR028236">
    <property type="entry name" value="CPLANE1"/>
</dbReference>
<feature type="non-terminal residue" evidence="2">
    <location>
        <position position="1"/>
    </location>
</feature>
<feature type="non-terminal residue" evidence="2">
    <location>
        <position position="108"/>
    </location>
</feature>
<dbReference type="AlphaFoldDB" id="A0ABD0QAA3"/>
<evidence type="ECO:0000313" key="3">
    <source>
        <dbReference type="Proteomes" id="UP001529510"/>
    </source>
</evidence>
<reference evidence="2 3" key="1">
    <citation type="submission" date="2024-05" db="EMBL/GenBank/DDBJ databases">
        <title>Genome sequencing and assembly of Indian major carp, Cirrhinus mrigala (Hamilton, 1822).</title>
        <authorList>
            <person name="Mohindra V."/>
            <person name="Chowdhury L.M."/>
            <person name="Lal K."/>
            <person name="Jena J.K."/>
        </authorList>
    </citation>
    <scope>NUCLEOTIDE SEQUENCE [LARGE SCALE GENOMIC DNA]</scope>
    <source>
        <strain evidence="2">CM1030</strain>
        <tissue evidence="2">Blood</tissue>
    </source>
</reference>
<comment type="caution">
    <text evidence="2">The sequence shown here is derived from an EMBL/GenBank/DDBJ whole genome shotgun (WGS) entry which is preliminary data.</text>
</comment>